<protein>
    <recommendedName>
        <fullName evidence="4">DUF2924 domain-containing protein</fullName>
    </recommendedName>
</protein>
<gene>
    <name evidence="2" type="ORF">OCH7691_03462</name>
</gene>
<dbReference type="EMBL" id="FWFR01000003">
    <property type="protein sequence ID" value="SLN72342.1"/>
    <property type="molecule type" value="Genomic_DNA"/>
</dbReference>
<dbReference type="Proteomes" id="UP000193200">
    <property type="component" value="Unassembled WGS sequence"/>
</dbReference>
<feature type="region of interest" description="Disordered" evidence="1">
    <location>
        <begin position="68"/>
        <end position="92"/>
    </location>
</feature>
<dbReference type="Pfam" id="PF11149">
    <property type="entry name" value="DUF2924"/>
    <property type="match status" value="1"/>
</dbReference>
<dbReference type="InParanoid" id="A0A1Y5TTR0"/>
<dbReference type="AlphaFoldDB" id="A0A1Y5TTR0"/>
<accession>A0A1Y5TTR0</accession>
<evidence type="ECO:0000313" key="2">
    <source>
        <dbReference type="EMBL" id="SLN72342.1"/>
    </source>
</evidence>
<reference evidence="2 3" key="1">
    <citation type="submission" date="2017-03" db="EMBL/GenBank/DDBJ databases">
        <authorList>
            <person name="Afonso C.L."/>
            <person name="Miller P.J."/>
            <person name="Scott M.A."/>
            <person name="Spackman E."/>
            <person name="Goraichik I."/>
            <person name="Dimitrov K.M."/>
            <person name="Suarez D.L."/>
            <person name="Swayne D.E."/>
        </authorList>
    </citation>
    <scope>NUCLEOTIDE SEQUENCE [LARGE SCALE GENOMIC DNA]</scope>
    <source>
        <strain evidence="2 3">CECT 7691</strain>
    </source>
</reference>
<evidence type="ECO:0000313" key="3">
    <source>
        <dbReference type="Proteomes" id="UP000193200"/>
    </source>
</evidence>
<sequence>MPRKASDPCATIDSPVSRADLVAAWEQAYGTPPPKRTSERLLALSAAYHRQVGETGGLSRKTRRQLTAWADGADKETDAGKASRDTGARPGTRLVREWRGESHVVDILENGVLYKGRTFPSLSAVARAITGARWSGPRFFGL</sequence>
<dbReference type="InterPro" id="IPR021322">
    <property type="entry name" value="DUF2924"/>
</dbReference>
<evidence type="ECO:0008006" key="4">
    <source>
        <dbReference type="Google" id="ProtNLM"/>
    </source>
</evidence>
<keyword evidence="3" id="KW-1185">Reference proteome</keyword>
<organism evidence="2 3">
    <name type="scientific">Oceanibacterium hippocampi</name>
    <dbReference type="NCBI Taxonomy" id="745714"/>
    <lineage>
        <taxon>Bacteria</taxon>
        <taxon>Pseudomonadati</taxon>
        <taxon>Pseudomonadota</taxon>
        <taxon>Alphaproteobacteria</taxon>
        <taxon>Sneathiellales</taxon>
        <taxon>Sneathiellaceae</taxon>
        <taxon>Oceanibacterium</taxon>
    </lineage>
</organism>
<proteinExistence type="predicted"/>
<feature type="compositionally biased region" description="Basic and acidic residues" evidence="1">
    <location>
        <begin position="72"/>
        <end position="87"/>
    </location>
</feature>
<evidence type="ECO:0000256" key="1">
    <source>
        <dbReference type="SAM" id="MobiDB-lite"/>
    </source>
</evidence>
<name>A0A1Y5TTR0_9PROT</name>